<name>A0A6F8YH94_9ACTN</name>
<organism evidence="2 3">
    <name type="scientific">Phytohabitans suffuscus</name>
    <dbReference type="NCBI Taxonomy" id="624315"/>
    <lineage>
        <taxon>Bacteria</taxon>
        <taxon>Bacillati</taxon>
        <taxon>Actinomycetota</taxon>
        <taxon>Actinomycetes</taxon>
        <taxon>Micromonosporales</taxon>
        <taxon>Micromonosporaceae</taxon>
    </lineage>
</organism>
<dbReference type="EMBL" id="AP022871">
    <property type="protein sequence ID" value="BCB85338.1"/>
    <property type="molecule type" value="Genomic_DNA"/>
</dbReference>
<feature type="region of interest" description="Disordered" evidence="1">
    <location>
        <begin position="111"/>
        <end position="137"/>
    </location>
</feature>
<evidence type="ECO:0000256" key="1">
    <source>
        <dbReference type="SAM" id="MobiDB-lite"/>
    </source>
</evidence>
<keyword evidence="3" id="KW-1185">Reference proteome</keyword>
<dbReference type="AlphaFoldDB" id="A0A6F8YH94"/>
<evidence type="ECO:0000313" key="3">
    <source>
        <dbReference type="Proteomes" id="UP000503011"/>
    </source>
</evidence>
<accession>A0A6F8YH94</accession>
<dbReference type="KEGG" id="psuu:Psuf_026510"/>
<reference evidence="2 3" key="2">
    <citation type="submission" date="2020-03" db="EMBL/GenBank/DDBJ databases">
        <authorList>
            <person name="Ichikawa N."/>
            <person name="Kimura A."/>
            <person name="Kitahashi Y."/>
            <person name="Uohara A."/>
        </authorList>
    </citation>
    <scope>NUCLEOTIDE SEQUENCE [LARGE SCALE GENOMIC DNA]</scope>
    <source>
        <strain evidence="2 3">NBRC 105367</strain>
    </source>
</reference>
<dbReference type="Proteomes" id="UP000503011">
    <property type="component" value="Chromosome"/>
</dbReference>
<reference evidence="2 3" key="1">
    <citation type="submission" date="2020-03" db="EMBL/GenBank/DDBJ databases">
        <title>Whole genome shotgun sequence of Phytohabitans suffuscus NBRC 105367.</title>
        <authorList>
            <person name="Komaki H."/>
            <person name="Tamura T."/>
        </authorList>
    </citation>
    <scope>NUCLEOTIDE SEQUENCE [LARGE SCALE GENOMIC DNA]</scope>
    <source>
        <strain evidence="2 3">NBRC 105367</strain>
    </source>
</reference>
<sequence length="137" mass="14867">MWRLGSVSADRGTDPPLWGSFIPRSVAGSPAFESRGGDGAEFAWIVLLVRAIVGLSDPMRTNQKAAGSFPSWRWPLSADLPARHGGPRNRFRLIVDASRPRRATGVHHQLTNDDKLGDFGGGTAARATRPSHYPLKP</sequence>
<gene>
    <name evidence="2" type="ORF">Psuf_026510</name>
</gene>
<evidence type="ECO:0000313" key="2">
    <source>
        <dbReference type="EMBL" id="BCB85338.1"/>
    </source>
</evidence>
<proteinExistence type="predicted"/>
<protein>
    <submittedName>
        <fullName evidence="2">Uncharacterized protein</fullName>
    </submittedName>
</protein>